<dbReference type="SUPFAM" id="SSF51735">
    <property type="entry name" value="NAD(P)-binding Rossmann-fold domains"/>
    <property type="match status" value="1"/>
</dbReference>
<dbReference type="Proteomes" id="UP001500051">
    <property type="component" value="Unassembled WGS sequence"/>
</dbReference>
<dbReference type="PANTHER" id="PTHR42760:SF115">
    <property type="entry name" value="3-OXOACYL-[ACYL-CARRIER-PROTEIN] REDUCTASE FABG"/>
    <property type="match status" value="1"/>
</dbReference>
<dbReference type="PRINTS" id="PR00080">
    <property type="entry name" value="SDRFAMILY"/>
</dbReference>
<feature type="region of interest" description="Disordered" evidence="3">
    <location>
        <begin position="43"/>
        <end position="62"/>
    </location>
</feature>
<dbReference type="NCBIfam" id="NF005309">
    <property type="entry name" value="PRK06841.1"/>
    <property type="match status" value="1"/>
</dbReference>
<evidence type="ECO:0000256" key="2">
    <source>
        <dbReference type="ARBA" id="ARBA00023002"/>
    </source>
</evidence>
<sequence>MDLDFSLQDKVAVVTGGASGIGLAIVDAFVAKGATTVTADRAVPVAGGDHPSGTDSQDGRSALACDVTDPESVDRLVSEVERRYGRIDILVNSAGLASLDPADQLALEQWDLTLAVNLTGAFVVAQRVGRLMLAQGRGTIISLASQAASVALPGHVAYCASKAGLVGMTKVLALEWAGRGVTVNTISPTVVLTPLGRDAWDNPKGEALKAQIPTGRFALPEEIAAAAVYLASDAARMVNGADLVVDGGYTIH</sequence>
<evidence type="ECO:0000256" key="1">
    <source>
        <dbReference type="ARBA" id="ARBA00006484"/>
    </source>
</evidence>
<accession>A0ABP7CYR9</accession>
<dbReference type="InterPro" id="IPR020904">
    <property type="entry name" value="Sc_DH/Rdtase_CS"/>
</dbReference>
<dbReference type="PROSITE" id="PS00061">
    <property type="entry name" value="ADH_SHORT"/>
    <property type="match status" value="1"/>
</dbReference>
<gene>
    <name evidence="4" type="ORF">GCM10022204_10700</name>
</gene>
<dbReference type="Gene3D" id="3.40.50.720">
    <property type="entry name" value="NAD(P)-binding Rossmann-like Domain"/>
    <property type="match status" value="1"/>
</dbReference>
<dbReference type="Pfam" id="PF13561">
    <property type="entry name" value="adh_short_C2"/>
    <property type="match status" value="1"/>
</dbReference>
<evidence type="ECO:0000256" key="3">
    <source>
        <dbReference type="SAM" id="MobiDB-lite"/>
    </source>
</evidence>
<comment type="caution">
    <text evidence="4">The sequence shown here is derived from an EMBL/GenBank/DDBJ whole genome shotgun (WGS) entry which is preliminary data.</text>
</comment>
<name>A0ABP7CYR9_9ACTN</name>
<dbReference type="PRINTS" id="PR00081">
    <property type="entry name" value="GDHRDH"/>
</dbReference>
<reference evidence="5" key="1">
    <citation type="journal article" date="2019" name="Int. J. Syst. Evol. Microbiol.">
        <title>The Global Catalogue of Microorganisms (GCM) 10K type strain sequencing project: providing services to taxonomists for standard genome sequencing and annotation.</title>
        <authorList>
            <consortium name="The Broad Institute Genomics Platform"/>
            <consortium name="The Broad Institute Genome Sequencing Center for Infectious Disease"/>
            <person name="Wu L."/>
            <person name="Ma J."/>
        </authorList>
    </citation>
    <scope>NUCLEOTIDE SEQUENCE [LARGE SCALE GENOMIC DNA]</scope>
    <source>
        <strain evidence="5">JCM 16548</strain>
    </source>
</reference>
<dbReference type="RefSeq" id="WP_344811229.1">
    <property type="nucleotide sequence ID" value="NZ_BAAAYX010000002.1"/>
</dbReference>
<comment type="similarity">
    <text evidence="1">Belongs to the short-chain dehydrogenases/reductases (SDR) family.</text>
</comment>
<dbReference type="PANTHER" id="PTHR42760">
    <property type="entry name" value="SHORT-CHAIN DEHYDROGENASES/REDUCTASES FAMILY MEMBER"/>
    <property type="match status" value="1"/>
</dbReference>
<evidence type="ECO:0000313" key="5">
    <source>
        <dbReference type="Proteomes" id="UP001500051"/>
    </source>
</evidence>
<proteinExistence type="inferred from homology"/>
<protein>
    <submittedName>
        <fullName evidence="4">D-threitol dehydrogenase</fullName>
    </submittedName>
</protein>
<keyword evidence="2" id="KW-0560">Oxidoreductase</keyword>
<dbReference type="InterPro" id="IPR002347">
    <property type="entry name" value="SDR_fam"/>
</dbReference>
<dbReference type="CDD" id="cd05233">
    <property type="entry name" value="SDR_c"/>
    <property type="match status" value="1"/>
</dbReference>
<evidence type="ECO:0000313" key="4">
    <source>
        <dbReference type="EMBL" id="GAA3696594.1"/>
    </source>
</evidence>
<organism evidence="4 5">
    <name type="scientific">Microlunatus aurantiacus</name>
    <dbReference type="NCBI Taxonomy" id="446786"/>
    <lineage>
        <taxon>Bacteria</taxon>
        <taxon>Bacillati</taxon>
        <taxon>Actinomycetota</taxon>
        <taxon>Actinomycetes</taxon>
        <taxon>Propionibacteriales</taxon>
        <taxon>Propionibacteriaceae</taxon>
        <taxon>Microlunatus</taxon>
    </lineage>
</organism>
<dbReference type="InterPro" id="IPR036291">
    <property type="entry name" value="NAD(P)-bd_dom_sf"/>
</dbReference>
<keyword evidence="5" id="KW-1185">Reference proteome</keyword>
<dbReference type="EMBL" id="BAAAYX010000002">
    <property type="protein sequence ID" value="GAA3696594.1"/>
    <property type="molecule type" value="Genomic_DNA"/>
</dbReference>